<dbReference type="Proteomes" id="UP000502706">
    <property type="component" value="Chromosome"/>
</dbReference>
<name>A0A6G8PZH8_9ACTN</name>
<proteinExistence type="predicted"/>
<dbReference type="RefSeq" id="WP_166397312.1">
    <property type="nucleotide sequence ID" value="NZ_CP045121.1"/>
</dbReference>
<dbReference type="EMBL" id="CP045121">
    <property type="protein sequence ID" value="QIN79639.1"/>
    <property type="molecule type" value="Genomic_DNA"/>
</dbReference>
<reference evidence="1 2" key="1">
    <citation type="submission" date="2019-10" db="EMBL/GenBank/DDBJ databases">
        <title>Rubrobacter sp nov SCSIO 52915 isolated from a deep-sea sediment in the South China Sea.</title>
        <authorList>
            <person name="Chen R.W."/>
        </authorList>
    </citation>
    <scope>NUCLEOTIDE SEQUENCE [LARGE SCALE GENOMIC DNA]</scope>
    <source>
        <strain evidence="1 2">SCSIO 52915</strain>
    </source>
</reference>
<sequence>MVPVIEHRELGGGWVEGLFVIDEVSAYLALQIGIPEATIRARIIEAHGYCRRPPKSGEKVICMDGRLYAVDDLAIRAMQRVIFDFVSVAEVHAIVGAYLVEENGDAYRAASIYLDNEVHPYVVIAVLNTLRDEGRLPTHPSWS</sequence>
<protein>
    <submittedName>
        <fullName evidence="1">Uncharacterized protein</fullName>
    </submittedName>
</protein>
<evidence type="ECO:0000313" key="2">
    <source>
        <dbReference type="Proteomes" id="UP000502706"/>
    </source>
</evidence>
<keyword evidence="2" id="KW-1185">Reference proteome</keyword>
<gene>
    <name evidence="1" type="ORF">GBA65_15140</name>
</gene>
<evidence type="ECO:0000313" key="1">
    <source>
        <dbReference type="EMBL" id="QIN79639.1"/>
    </source>
</evidence>
<accession>A0A6G8PZH8</accession>
<dbReference type="KEGG" id="rmar:GBA65_15140"/>
<organism evidence="1 2">
    <name type="scientific">Rubrobacter marinus</name>
    <dbReference type="NCBI Taxonomy" id="2653852"/>
    <lineage>
        <taxon>Bacteria</taxon>
        <taxon>Bacillati</taxon>
        <taxon>Actinomycetota</taxon>
        <taxon>Rubrobacteria</taxon>
        <taxon>Rubrobacterales</taxon>
        <taxon>Rubrobacteraceae</taxon>
        <taxon>Rubrobacter</taxon>
    </lineage>
</organism>
<dbReference type="AlphaFoldDB" id="A0A6G8PZH8"/>